<dbReference type="InterPro" id="IPR013264">
    <property type="entry name" value="DNAG_N"/>
</dbReference>
<evidence type="ECO:0000256" key="4">
    <source>
        <dbReference type="ARBA" id="ARBA00022695"/>
    </source>
</evidence>
<evidence type="ECO:0000256" key="2">
    <source>
        <dbReference type="ARBA" id="ARBA00022515"/>
    </source>
</evidence>
<comment type="similarity">
    <text evidence="12 13">Belongs to the DnaG primase family.</text>
</comment>
<dbReference type="CDD" id="cd03364">
    <property type="entry name" value="TOPRIM_DnaG_primases"/>
    <property type="match status" value="1"/>
</dbReference>
<keyword evidence="9" id="KW-0460">Magnesium</keyword>
<evidence type="ECO:0000256" key="7">
    <source>
        <dbReference type="ARBA" id="ARBA00022771"/>
    </source>
</evidence>
<dbReference type="Pfam" id="PF13155">
    <property type="entry name" value="Toprim_2"/>
    <property type="match status" value="1"/>
</dbReference>
<comment type="domain">
    <text evidence="12">Contains an N-terminal zinc-binding domain, a central core domain that contains the primase activity, and a C-terminal DnaB-binding domain.</text>
</comment>
<dbReference type="InterPro" id="IPR006171">
    <property type="entry name" value="TOPRIM_dom"/>
</dbReference>
<dbReference type="PROSITE" id="PS50880">
    <property type="entry name" value="TOPRIM"/>
    <property type="match status" value="1"/>
</dbReference>
<keyword evidence="4 12" id="KW-0548">Nucleotidyltransferase</keyword>
<evidence type="ECO:0000256" key="8">
    <source>
        <dbReference type="ARBA" id="ARBA00022833"/>
    </source>
</evidence>
<evidence type="ECO:0000256" key="5">
    <source>
        <dbReference type="ARBA" id="ARBA00022705"/>
    </source>
</evidence>
<evidence type="ECO:0000256" key="13">
    <source>
        <dbReference type="PIRNR" id="PIRNR002811"/>
    </source>
</evidence>
<dbReference type="InterPro" id="IPR030846">
    <property type="entry name" value="DnaG_bac"/>
</dbReference>
<keyword evidence="11 12" id="KW-0804">Transcription</keyword>
<evidence type="ECO:0000256" key="14">
    <source>
        <dbReference type="SAM" id="MobiDB-lite"/>
    </source>
</evidence>
<dbReference type="PANTHER" id="PTHR30313:SF2">
    <property type="entry name" value="DNA PRIMASE"/>
    <property type="match status" value="1"/>
</dbReference>
<dbReference type="PIRSF" id="PIRSF002811">
    <property type="entry name" value="DnaG"/>
    <property type="match status" value="1"/>
</dbReference>
<comment type="cofactor">
    <cofactor evidence="12 13">
        <name>Zn(2+)</name>
        <dbReference type="ChEBI" id="CHEBI:29105"/>
    </cofactor>
    <text evidence="12 13">Binds 1 zinc ion per monomer.</text>
</comment>
<dbReference type="Pfam" id="PF08278">
    <property type="entry name" value="DnaG_DnaB_bind"/>
    <property type="match status" value="1"/>
</dbReference>
<dbReference type="Gene3D" id="3.90.980.10">
    <property type="entry name" value="DNA primase, catalytic core, N-terminal domain"/>
    <property type="match status" value="1"/>
</dbReference>
<evidence type="ECO:0000256" key="1">
    <source>
        <dbReference type="ARBA" id="ARBA00022478"/>
    </source>
</evidence>
<dbReference type="SUPFAM" id="SSF56731">
    <property type="entry name" value="DNA primase core"/>
    <property type="match status" value="1"/>
</dbReference>
<dbReference type="SUPFAM" id="SSF117023">
    <property type="entry name" value="DNA primase DnaG, C-terminal domain"/>
    <property type="match status" value="1"/>
</dbReference>
<dbReference type="Gene3D" id="3.90.580.10">
    <property type="entry name" value="Zinc finger, CHC2-type domain"/>
    <property type="match status" value="1"/>
</dbReference>
<dbReference type="InterPro" id="IPR019475">
    <property type="entry name" value="DNA_primase_DnaB-bd"/>
</dbReference>
<evidence type="ECO:0000313" key="17">
    <source>
        <dbReference type="Proteomes" id="UP001239019"/>
    </source>
</evidence>
<dbReference type="Pfam" id="PF10410">
    <property type="entry name" value="DnaB_bind"/>
    <property type="match status" value="1"/>
</dbReference>
<evidence type="ECO:0000256" key="3">
    <source>
        <dbReference type="ARBA" id="ARBA00022679"/>
    </source>
</evidence>
<evidence type="ECO:0000256" key="10">
    <source>
        <dbReference type="ARBA" id="ARBA00023125"/>
    </source>
</evidence>
<evidence type="ECO:0000256" key="9">
    <source>
        <dbReference type="ARBA" id="ARBA00022842"/>
    </source>
</evidence>
<keyword evidence="2 12" id="KW-0639">Primosome</keyword>
<comment type="function">
    <text evidence="12 13">RNA polymerase that catalyzes the synthesis of short RNA molecules used as primers for DNA polymerase during DNA replication.</text>
</comment>
<protein>
    <recommendedName>
        <fullName evidence="12 13">DNA primase</fullName>
        <ecNumber evidence="12">2.7.7.101</ecNumber>
    </recommendedName>
</protein>
<dbReference type="InterPro" id="IPR034151">
    <property type="entry name" value="TOPRIM_DnaG_bac"/>
</dbReference>
<dbReference type="PANTHER" id="PTHR30313">
    <property type="entry name" value="DNA PRIMASE"/>
    <property type="match status" value="1"/>
</dbReference>
<dbReference type="SUPFAM" id="SSF57783">
    <property type="entry name" value="Zinc beta-ribbon"/>
    <property type="match status" value="1"/>
</dbReference>
<keyword evidence="5 12" id="KW-0235">DNA replication</keyword>
<reference evidence="16 17" key="1">
    <citation type="submission" date="2023-08" db="EMBL/GenBank/DDBJ databases">
        <title>Whole-genome sequencing of halo(alkali)philic microorganisms from hypersaline lakes.</title>
        <authorList>
            <person name="Sorokin D.Y."/>
            <person name="Abbas B."/>
            <person name="Merkel A.Y."/>
        </authorList>
    </citation>
    <scope>NUCLEOTIDE SEQUENCE [LARGE SCALE GENOMIC DNA]</scope>
    <source>
        <strain evidence="16 17">AB-CW4</strain>
    </source>
</reference>
<comment type="catalytic activity">
    <reaction evidence="12">
        <text>ssDNA + n NTP = ssDNA/pppN(pN)n-1 hybrid + (n-1) diphosphate.</text>
        <dbReference type="EC" id="2.7.7.101"/>
    </reaction>
</comment>
<evidence type="ECO:0000256" key="12">
    <source>
        <dbReference type="HAMAP-Rule" id="MF_00974"/>
    </source>
</evidence>
<dbReference type="InterPro" id="IPR036977">
    <property type="entry name" value="DNA_primase_Znf_CHC2"/>
</dbReference>
<keyword evidence="10 12" id="KW-0238">DNA-binding</keyword>
<evidence type="ECO:0000259" key="15">
    <source>
        <dbReference type="PROSITE" id="PS50880"/>
    </source>
</evidence>
<keyword evidence="1 12" id="KW-0240">DNA-directed RNA polymerase</keyword>
<dbReference type="InterPro" id="IPR050219">
    <property type="entry name" value="DnaG_primase"/>
</dbReference>
<keyword evidence="17" id="KW-1185">Reference proteome</keyword>
<comment type="subunit">
    <text evidence="12">Monomer. Interacts with DnaB.</text>
</comment>
<gene>
    <name evidence="12 16" type="primary">dnaG</name>
    <name evidence="16" type="ORF">RBH19_13345</name>
</gene>
<dbReference type="InterPro" id="IPR006295">
    <property type="entry name" value="DNA_primase_DnaG"/>
</dbReference>
<dbReference type="RefSeq" id="WP_306729355.1">
    <property type="nucleotide sequence ID" value="NZ_JAVDDT010000012.1"/>
</dbReference>
<dbReference type="NCBIfam" id="TIGR01391">
    <property type="entry name" value="dnaG"/>
    <property type="match status" value="1"/>
</dbReference>
<accession>A0ABU0W9Y6</accession>
<organism evidence="16 17">
    <name type="scientific">Natronospira bacteriovora</name>
    <dbReference type="NCBI Taxonomy" id="3069753"/>
    <lineage>
        <taxon>Bacteria</taxon>
        <taxon>Pseudomonadati</taxon>
        <taxon>Pseudomonadota</taxon>
        <taxon>Gammaproteobacteria</taxon>
        <taxon>Natronospirales</taxon>
        <taxon>Natronospiraceae</taxon>
        <taxon>Natronospira</taxon>
    </lineage>
</organism>
<dbReference type="Gene3D" id="3.40.1360.10">
    <property type="match status" value="1"/>
</dbReference>
<keyword evidence="7 12" id="KW-0863">Zinc-finger</keyword>
<keyword evidence="3 12" id="KW-0808">Transferase</keyword>
<dbReference type="HAMAP" id="MF_00974">
    <property type="entry name" value="DNA_primase_DnaG"/>
    <property type="match status" value="1"/>
</dbReference>
<dbReference type="EMBL" id="JAVDDT010000012">
    <property type="protein sequence ID" value="MDQ2070857.1"/>
    <property type="molecule type" value="Genomic_DNA"/>
</dbReference>
<name>A0ABU0W9Y6_9GAMM</name>
<dbReference type="EC" id="2.7.7.101" evidence="12"/>
<proteinExistence type="inferred from homology"/>
<feature type="zinc finger region" description="CHC2-type" evidence="12">
    <location>
        <begin position="39"/>
        <end position="63"/>
    </location>
</feature>
<keyword evidence="6 12" id="KW-0479">Metal-binding</keyword>
<dbReference type="InterPro" id="IPR002694">
    <property type="entry name" value="Znf_CHC2"/>
</dbReference>
<dbReference type="InterPro" id="IPR016136">
    <property type="entry name" value="DNA_helicase_N/primase_C"/>
</dbReference>
<evidence type="ECO:0000313" key="16">
    <source>
        <dbReference type="EMBL" id="MDQ2070857.1"/>
    </source>
</evidence>
<dbReference type="Pfam" id="PF01807">
    <property type="entry name" value="Zn_ribbon_DnaG"/>
    <property type="match status" value="1"/>
</dbReference>
<dbReference type="SMART" id="SM00766">
    <property type="entry name" value="DnaG_DnaB_bind"/>
    <property type="match status" value="1"/>
</dbReference>
<comment type="caution">
    <text evidence="16">The sequence shown here is derived from an EMBL/GenBank/DDBJ whole genome shotgun (WGS) entry which is preliminary data.</text>
</comment>
<dbReference type="SMART" id="SM00400">
    <property type="entry name" value="ZnF_CHCC"/>
    <property type="match status" value="1"/>
</dbReference>
<dbReference type="Pfam" id="PF08275">
    <property type="entry name" value="DNAG_N"/>
    <property type="match status" value="1"/>
</dbReference>
<dbReference type="InterPro" id="IPR013173">
    <property type="entry name" value="DNA_primase_DnaG_DnaB-bd_dom"/>
</dbReference>
<dbReference type="Gene3D" id="1.20.50.20">
    <property type="entry name" value="DnaG, RNA polymerase domain, helical bundle"/>
    <property type="match status" value="1"/>
</dbReference>
<evidence type="ECO:0000256" key="11">
    <source>
        <dbReference type="ARBA" id="ARBA00023163"/>
    </source>
</evidence>
<feature type="domain" description="Toprim" evidence="15">
    <location>
        <begin position="252"/>
        <end position="334"/>
    </location>
</feature>
<feature type="region of interest" description="Disordered" evidence="14">
    <location>
        <begin position="426"/>
        <end position="446"/>
    </location>
</feature>
<sequence>MARIPQHFIDELLARTDIVDLIDGRVPLKKKGSEYAACCPFHSEKTPSFYVVPDKQFYHCFGCGAHGTALSFLMEYDNMEFRDAVRELADAAGLEVPEDDDSGPGPDPDGALREALAHADQWFRQQLKQSSEAKAYLKGRGLSGRTAADFGLGYAPEGWSGLLDTAANEARRDALLATGMLIRNDRGRVYDRFRGRVMFPIRDTRGRTIAFGGRIIGEGEPKYLNSPEHPLFHKGQELYGLYEARQALRDIPRLLVVEGYMDVIALADAGIHWAVATLGTAATPDHLNKAFRTANEVVCCFDGDNAGRRAAWRALENALPVLRTGRELRFLFLPEGEDPDSMVHKEGREAFETRVASATTLSRWLRERLSEGLALDTAEGRAGLVARARPLLDKVRDEVYRSLLADELADAAGLAPERWAAMLAQGGERAGPKDAAARRQAQRPPRPALRLTPVREAIALILQAPPLAADIPDRAALARLDIKGVSTLSELIEQAGETELTTASLLERWRDRPEHPHLARLAAHPIPGDEDSRRERLLDIIRRLIGPRAVEARLEALLKRESESGLNAEEKSELKALYRARLEHQRTG</sequence>
<evidence type="ECO:0000256" key="6">
    <source>
        <dbReference type="ARBA" id="ARBA00022723"/>
    </source>
</evidence>
<dbReference type="Proteomes" id="UP001239019">
    <property type="component" value="Unassembled WGS sequence"/>
</dbReference>
<dbReference type="SMART" id="SM00493">
    <property type="entry name" value="TOPRIM"/>
    <property type="match status" value="1"/>
</dbReference>
<dbReference type="Gene3D" id="1.10.860.10">
    <property type="entry name" value="DNAb Helicase, Chain A"/>
    <property type="match status" value="1"/>
</dbReference>
<keyword evidence="8 12" id="KW-0862">Zinc</keyword>
<dbReference type="InterPro" id="IPR037068">
    <property type="entry name" value="DNA_primase_core_N_sf"/>
</dbReference>